<dbReference type="Proteomes" id="UP001209570">
    <property type="component" value="Unassembled WGS sequence"/>
</dbReference>
<keyword evidence="4" id="KW-1185">Reference proteome</keyword>
<evidence type="ECO:0000313" key="4">
    <source>
        <dbReference type="Proteomes" id="UP001209570"/>
    </source>
</evidence>
<dbReference type="Pfam" id="PF15159">
    <property type="entry name" value="PIG-Y"/>
    <property type="match status" value="1"/>
</dbReference>
<sequence>MYADRPSLVPGLSIWKQKMPSCRVELEFGANSIPETTTLYTKTLLQRARPHSTGELQGEDASQWRQRKRGEGSRAMLIESQRRRRRALVELDATGASSRQRRLVQERATMVSQRRRRRCELLQEIRRLRGVMTELEGEVDSTVRSIEAMDQFVRHLSQISFLPPSEDNAVSELSARPTSPSSDVRLLPPSSSASCRNARRAGSTSVVWGYVIVLTAALCFVGAMYVMLFAKLPLVLLPDDRTSRQSGVLEAIERDVYYCYLVPLTIPVSILAFYFNWVSLKFFRHN</sequence>
<dbReference type="InterPro" id="IPR029164">
    <property type="entry name" value="PIG-Y"/>
</dbReference>
<organism evidence="3 4">
    <name type="scientific">Pythium insidiosum</name>
    <name type="common">Pythiosis disease agent</name>
    <dbReference type="NCBI Taxonomy" id="114742"/>
    <lineage>
        <taxon>Eukaryota</taxon>
        <taxon>Sar</taxon>
        <taxon>Stramenopiles</taxon>
        <taxon>Oomycota</taxon>
        <taxon>Peronosporomycetes</taxon>
        <taxon>Pythiales</taxon>
        <taxon>Pythiaceae</taxon>
        <taxon>Pythium</taxon>
    </lineage>
</organism>
<dbReference type="PANTHER" id="PTHR36485">
    <property type="entry name" value="OS01G0939000 PROTEIN"/>
    <property type="match status" value="1"/>
</dbReference>
<protein>
    <submittedName>
        <fullName evidence="3">Uncharacterized protein</fullName>
    </submittedName>
</protein>
<dbReference type="AlphaFoldDB" id="A0AAD5LWS2"/>
<keyword evidence="2" id="KW-0812">Transmembrane</keyword>
<feature type="transmembrane region" description="Helical" evidence="2">
    <location>
        <begin position="257"/>
        <end position="277"/>
    </location>
</feature>
<gene>
    <name evidence="3" type="ORF">P43SY_008762</name>
</gene>
<feature type="region of interest" description="Disordered" evidence="1">
    <location>
        <begin position="49"/>
        <end position="77"/>
    </location>
</feature>
<feature type="transmembrane region" description="Helical" evidence="2">
    <location>
        <begin position="207"/>
        <end position="236"/>
    </location>
</feature>
<dbReference type="PANTHER" id="PTHR36485:SF1">
    <property type="entry name" value="TRANSMEMBRANE PROTEIN"/>
    <property type="match status" value="1"/>
</dbReference>
<evidence type="ECO:0000313" key="3">
    <source>
        <dbReference type="EMBL" id="KAJ0396080.1"/>
    </source>
</evidence>
<proteinExistence type="predicted"/>
<name>A0AAD5LWS2_PYTIN</name>
<keyword evidence="2" id="KW-1133">Transmembrane helix</keyword>
<accession>A0AAD5LWS2</accession>
<evidence type="ECO:0000256" key="2">
    <source>
        <dbReference type="SAM" id="Phobius"/>
    </source>
</evidence>
<feature type="region of interest" description="Disordered" evidence="1">
    <location>
        <begin position="170"/>
        <end position="191"/>
    </location>
</feature>
<dbReference type="EMBL" id="JAKCXM010000312">
    <property type="protein sequence ID" value="KAJ0396080.1"/>
    <property type="molecule type" value="Genomic_DNA"/>
</dbReference>
<reference evidence="3" key="1">
    <citation type="submission" date="2021-12" db="EMBL/GenBank/DDBJ databases">
        <title>Prjna785345.</title>
        <authorList>
            <person name="Rujirawat T."/>
            <person name="Krajaejun T."/>
        </authorList>
    </citation>
    <scope>NUCLEOTIDE SEQUENCE</scope>
    <source>
        <strain evidence="3">Pi057C3</strain>
    </source>
</reference>
<keyword evidence="2" id="KW-0472">Membrane</keyword>
<evidence type="ECO:0000256" key="1">
    <source>
        <dbReference type="SAM" id="MobiDB-lite"/>
    </source>
</evidence>
<comment type="caution">
    <text evidence="3">The sequence shown here is derived from an EMBL/GenBank/DDBJ whole genome shotgun (WGS) entry which is preliminary data.</text>
</comment>